<evidence type="ECO:0000313" key="3">
    <source>
        <dbReference type="Proteomes" id="UP000026962"/>
    </source>
</evidence>
<reference evidence="2" key="1">
    <citation type="submission" date="2015-04" db="UniProtKB">
        <authorList>
            <consortium name="EnsemblPlants"/>
        </authorList>
    </citation>
    <scope>IDENTIFICATION</scope>
</reference>
<organism evidence="2">
    <name type="scientific">Oryza punctata</name>
    <name type="common">Red rice</name>
    <dbReference type="NCBI Taxonomy" id="4537"/>
    <lineage>
        <taxon>Eukaryota</taxon>
        <taxon>Viridiplantae</taxon>
        <taxon>Streptophyta</taxon>
        <taxon>Embryophyta</taxon>
        <taxon>Tracheophyta</taxon>
        <taxon>Spermatophyta</taxon>
        <taxon>Magnoliopsida</taxon>
        <taxon>Liliopsida</taxon>
        <taxon>Poales</taxon>
        <taxon>Poaceae</taxon>
        <taxon>BOP clade</taxon>
        <taxon>Oryzoideae</taxon>
        <taxon>Oryzeae</taxon>
        <taxon>Oryzinae</taxon>
        <taxon>Oryza</taxon>
    </lineage>
</organism>
<keyword evidence="3" id="KW-1185">Reference proteome</keyword>
<proteinExistence type="predicted"/>
<evidence type="ECO:0000313" key="2">
    <source>
        <dbReference type="EnsemblPlants" id="OPUNC02G17320.1"/>
    </source>
</evidence>
<dbReference type="AlphaFoldDB" id="A0A0E0K0Q5"/>
<sequence>MTTARPQCCKGRPMVAAAATGVVAEQQQLDEARTECAVRGVVGWRGGPHPDVHRPHAGERFDGWWACGICTEAASELRRCDPALAVHEHCVNTTVCVNPALCLTRCMRDIVRISCRNRSGVSAASPSLALSGGAKIGHRHSATLLPPILLKVVEADSSVAEMNGIREDRAIEERRPGLHVQPRGSLRELHQCTPKPP</sequence>
<protein>
    <submittedName>
        <fullName evidence="2">Uncharacterized protein</fullName>
    </submittedName>
</protein>
<accession>A0A0E0K0Q5</accession>
<feature type="region of interest" description="Disordered" evidence="1">
    <location>
        <begin position="170"/>
        <end position="197"/>
    </location>
</feature>
<dbReference type="Proteomes" id="UP000026962">
    <property type="component" value="Chromosome 2"/>
</dbReference>
<evidence type="ECO:0000256" key="1">
    <source>
        <dbReference type="SAM" id="MobiDB-lite"/>
    </source>
</evidence>
<dbReference type="EnsemblPlants" id="OPUNC02G17320.1">
    <property type="protein sequence ID" value="OPUNC02G17320.1"/>
    <property type="gene ID" value="OPUNC02G17320"/>
</dbReference>
<reference evidence="2" key="2">
    <citation type="submission" date="2018-05" db="EMBL/GenBank/DDBJ databases">
        <title>OpunRS2 (Oryza punctata Reference Sequence Version 2).</title>
        <authorList>
            <person name="Zhang J."/>
            <person name="Kudrna D."/>
            <person name="Lee S."/>
            <person name="Talag J."/>
            <person name="Welchert J."/>
            <person name="Wing R.A."/>
        </authorList>
    </citation>
    <scope>NUCLEOTIDE SEQUENCE [LARGE SCALE GENOMIC DNA]</scope>
</reference>
<dbReference type="HOGENOM" id="CLU_1386164_0_0_1"/>
<dbReference type="Gramene" id="OPUNC02G17320.1">
    <property type="protein sequence ID" value="OPUNC02G17320.1"/>
    <property type="gene ID" value="OPUNC02G17320"/>
</dbReference>
<name>A0A0E0K0Q5_ORYPU</name>